<sequence length="178" mass="19548">MAEGMSAGAPTVSGTDEAFHHNNQPPPVIGLSTSGSASDANEGSNASSRTTHATGADEGDKCLAAPPSSTPRLDTTPPRLRAHFPDESHQLEHTFSTRPIPIQTRSSRYGENDRDPTRHRGAWQSFRDWWEEWRQDLGSPEKHQEITNLIGDTGIDVYAIRKMKSHGRIASLVRCPIL</sequence>
<comment type="caution">
    <text evidence="2">The sequence shown here is derived from an EMBL/GenBank/DDBJ whole genome shotgun (WGS) entry which is preliminary data.</text>
</comment>
<dbReference type="GeneID" id="63779282"/>
<protein>
    <submittedName>
        <fullName evidence="2">Uncharacterized protein</fullName>
    </submittedName>
</protein>
<dbReference type="AlphaFoldDB" id="A0A1Y2DNL5"/>
<dbReference type="Proteomes" id="UP000193689">
    <property type="component" value="Unassembled WGS sequence"/>
</dbReference>
<keyword evidence="3" id="KW-1185">Reference proteome</keyword>
<feature type="region of interest" description="Disordered" evidence="1">
    <location>
        <begin position="1"/>
        <end position="98"/>
    </location>
</feature>
<proteinExistence type="predicted"/>
<evidence type="ECO:0000313" key="2">
    <source>
        <dbReference type="EMBL" id="ORY60840.1"/>
    </source>
</evidence>
<gene>
    <name evidence="2" type="ORF">BCR38DRAFT_47732</name>
</gene>
<organism evidence="2 3">
    <name type="scientific">Pseudomassariella vexata</name>
    <dbReference type="NCBI Taxonomy" id="1141098"/>
    <lineage>
        <taxon>Eukaryota</taxon>
        <taxon>Fungi</taxon>
        <taxon>Dikarya</taxon>
        <taxon>Ascomycota</taxon>
        <taxon>Pezizomycotina</taxon>
        <taxon>Sordariomycetes</taxon>
        <taxon>Xylariomycetidae</taxon>
        <taxon>Amphisphaeriales</taxon>
        <taxon>Pseudomassariaceae</taxon>
        <taxon>Pseudomassariella</taxon>
    </lineage>
</organism>
<feature type="compositionally biased region" description="Polar residues" evidence="1">
    <location>
        <begin position="31"/>
        <end position="53"/>
    </location>
</feature>
<dbReference type="InParanoid" id="A0A1Y2DNL5"/>
<accession>A0A1Y2DNL5</accession>
<evidence type="ECO:0000256" key="1">
    <source>
        <dbReference type="SAM" id="MobiDB-lite"/>
    </source>
</evidence>
<evidence type="ECO:0000313" key="3">
    <source>
        <dbReference type="Proteomes" id="UP000193689"/>
    </source>
</evidence>
<reference evidence="2 3" key="1">
    <citation type="submission" date="2016-07" db="EMBL/GenBank/DDBJ databases">
        <title>Pervasive Adenine N6-methylation of Active Genes in Fungi.</title>
        <authorList>
            <consortium name="DOE Joint Genome Institute"/>
            <person name="Mondo S.J."/>
            <person name="Dannebaum R.O."/>
            <person name="Kuo R.C."/>
            <person name="Labutti K."/>
            <person name="Haridas S."/>
            <person name="Kuo A."/>
            <person name="Salamov A."/>
            <person name="Ahrendt S.R."/>
            <person name="Lipzen A."/>
            <person name="Sullivan W."/>
            <person name="Andreopoulos W.B."/>
            <person name="Clum A."/>
            <person name="Lindquist E."/>
            <person name="Daum C."/>
            <person name="Ramamoorthy G.K."/>
            <person name="Gryganskyi A."/>
            <person name="Culley D."/>
            <person name="Magnuson J.K."/>
            <person name="James T.Y."/>
            <person name="O'Malley M.A."/>
            <person name="Stajich J.E."/>
            <person name="Spatafora J.W."/>
            <person name="Visel A."/>
            <person name="Grigoriev I.V."/>
        </authorList>
    </citation>
    <scope>NUCLEOTIDE SEQUENCE [LARGE SCALE GENOMIC DNA]</scope>
    <source>
        <strain evidence="2 3">CBS 129021</strain>
    </source>
</reference>
<feature type="compositionally biased region" description="Basic and acidic residues" evidence="1">
    <location>
        <begin position="83"/>
        <end position="92"/>
    </location>
</feature>
<dbReference type="EMBL" id="MCFJ01000011">
    <property type="protein sequence ID" value="ORY60840.1"/>
    <property type="molecule type" value="Genomic_DNA"/>
</dbReference>
<name>A0A1Y2DNL5_9PEZI</name>
<dbReference type="RefSeq" id="XP_040713067.1">
    <property type="nucleotide sequence ID" value="XM_040863070.1"/>
</dbReference>